<name>A0A1M6Q9E6_9FIRM</name>
<evidence type="ECO:0000256" key="3">
    <source>
        <dbReference type="ARBA" id="ARBA00022989"/>
    </source>
</evidence>
<feature type="domain" description="ABC transmembrane type-1" evidence="6">
    <location>
        <begin position="63"/>
        <end position="266"/>
    </location>
</feature>
<keyword evidence="2 5" id="KW-0812">Transmembrane</keyword>
<dbReference type="Gene3D" id="1.10.3720.10">
    <property type="entry name" value="MetI-like"/>
    <property type="match status" value="1"/>
</dbReference>
<evidence type="ECO:0000256" key="2">
    <source>
        <dbReference type="ARBA" id="ARBA00022692"/>
    </source>
</evidence>
<dbReference type="EMBL" id="FRAJ01000010">
    <property type="protein sequence ID" value="SHK16914.1"/>
    <property type="molecule type" value="Genomic_DNA"/>
</dbReference>
<feature type="transmembrane region" description="Helical" evidence="5">
    <location>
        <begin position="12"/>
        <end position="33"/>
    </location>
</feature>
<evidence type="ECO:0000259" key="6">
    <source>
        <dbReference type="PROSITE" id="PS50928"/>
    </source>
</evidence>
<feature type="transmembrane region" description="Helical" evidence="5">
    <location>
        <begin position="132"/>
        <end position="149"/>
    </location>
</feature>
<dbReference type="CDD" id="cd06261">
    <property type="entry name" value="TM_PBP2"/>
    <property type="match status" value="1"/>
</dbReference>
<proteinExistence type="inferred from homology"/>
<dbReference type="InterPro" id="IPR000515">
    <property type="entry name" value="MetI-like"/>
</dbReference>
<keyword evidence="5" id="KW-0813">Transport</keyword>
<evidence type="ECO:0000313" key="8">
    <source>
        <dbReference type="Proteomes" id="UP000184082"/>
    </source>
</evidence>
<keyword evidence="8" id="KW-1185">Reference proteome</keyword>
<reference evidence="7 8" key="1">
    <citation type="submission" date="2016-11" db="EMBL/GenBank/DDBJ databases">
        <authorList>
            <person name="Jaros S."/>
            <person name="Januszkiewicz K."/>
            <person name="Wedrychowicz H."/>
        </authorList>
    </citation>
    <scope>NUCLEOTIDE SEQUENCE [LARGE SCALE GENOMIC DNA]</scope>
    <source>
        <strain evidence="7 8">DSM 14501</strain>
    </source>
</reference>
<keyword evidence="4 5" id="KW-0472">Membrane</keyword>
<gene>
    <name evidence="7" type="ORF">SAMN02745883_01452</name>
</gene>
<organism evidence="7 8">
    <name type="scientific">Caminicella sporogenes DSM 14501</name>
    <dbReference type="NCBI Taxonomy" id="1121266"/>
    <lineage>
        <taxon>Bacteria</taxon>
        <taxon>Bacillati</taxon>
        <taxon>Bacillota</taxon>
        <taxon>Clostridia</taxon>
        <taxon>Peptostreptococcales</taxon>
        <taxon>Caminicellaceae</taxon>
        <taxon>Caminicella</taxon>
    </lineage>
</organism>
<comment type="similarity">
    <text evidence="5">Belongs to the binding-protein-dependent transport system permease family.</text>
</comment>
<sequence length="276" mass="30386">MSSKKHLLIKIWTVMSGLLFLTVVIYIFGFIIIKGINSISYRFIIEKPDGFPLGTEGGIFPAIVGSICFTLVAVIFALITAFATSVYIVFYEKNEKVKSFIRFIIGTIAGIPSIVLGLFGYSFLIVYLNLEISILTGGIVLGIMIFPFIEVRFEKSFLEVNRGLIEASYSMGVNKFYTIFNMVLPICYRDMLSAISMAGNLAMGATAPILFTGAVIYAPVPKSLFSPAMALPMHLYILISEGISLKNAYGTALVLLMILLIMNGLPVIFTMWKGED</sequence>
<dbReference type="PANTHER" id="PTHR43470:SF3">
    <property type="entry name" value="PHOSPHATE TRANSPORT SYSTEM PERMEASE PROTEIN PSTA-RELATED"/>
    <property type="match status" value="1"/>
</dbReference>
<feature type="transmembrane region" description="Helical" evidence="5">
    <location>
        <begin position="198"/>
        <end position="218"/>
    </location>
</feature>
<dbReference type="PROSITE" id="PS50928">
    <property type="entry name" value="ABC_TM1"/>
    <property type="match status" value="1"/>
</dbReference>
<dbReference type="RefSeq" id="WP_072967044.1">
    <property type="nucleotide sequence ID" value="NZ_FRAJ01000010.1"/>
</dbReference>
<protein>
    <submittedName>
        <fullName evidence="7">Phosphate ABC transporter membrane protein 2, PhoT family (TC 3.A.1.7.1)</fullName>
    </submittedName>
</protein>
<dbReference type="GO" id="GO:0005886">
    <property type="term" value="C:plasma membrane"/>
    <property type="evidence" value="ECO:0007669"/>
    <property type="project" value="UniProtKB-SubCell"/>
</dbReference>
<evidence type="ECO:0000256" key="1">
    <source>
        <dbReference type="ARBA" id="ARBA00004141"/>
    </source>
</evidence>
<dbReference type="Pfam" id="PF00528">
    <property type="entry name" value="BPD_transp_1"/>
    <property type="match status" value="1"/>
</dbReference>
<evidence type="ECO:0000256" key="5">
    <source>
        <dbReference type="RuleBase" id="RU363032"/>
    </source>
</evidence>
<comment type="subcellular location">
    <subcellularLocation>
        <location evidence="5">Cell membrane</location>
        <topology evidence="5">Multi-pass membrane protein</topology>
    </subcellularLocation>
    <subcellularLocation>
        <location evidence="1">Membrane</location>
        <topology evidence="1">Multi-pass membrane protein</topology>
    </subcellularLocation>
</comment>
<feature type="transmembrane region" description="Helical" evidence="5">
    <location>
        <begin position="103"/>
        <end position="126"/>
    </location>
</feature>
<dbReference type="SUPFAM" id="SSF161098">
    <property type="entry name" value="MetI-like"/>
    <property type="match status" value="1"/>
</dbReference>
<keyword evidence="3 5" id="KW-1133">Transmembrane helix</keyword>
<feature type="transmembrane region" description="Helical" evidence="5">
    <location>
        <begin position="252"/>
        <end position="272"/>
    </location>
</feature>
<dbReference type="PANTHER" id="PTHR43470">
    <property type="entry name" value="PHOSPHATE TRANSPORT SYSTEM PERMEASE PROTEIN PSTA-RELATED"/>
    <property type="match status" value="1"/>
</dbReference>
<dbReference type="AlphaFoldDB" id="A0A1M6Q9E6"/>
<feature type="transmembrane region" description="Helical" evidence="5">
    <location>
        <begin position="58"/>
        <end position="91"/>
    </location>
</feature>
<dbReference type="Proteomes" id="UP000184082">
    <property type="component" value="Unassembled WGS sequence"/>
</dbReference>
<accession>A0A1M6Q9E6</accession>
<evidence type="ECO:0000313" key="7">
    <source>
        <dbReference type="EMBL" id="SHK16914.1"/>
    </source>
</evidence>
<dbReference type="InterPro" id="IPR035906">
    <property type="entry name" value="MetI-like_sf"/>
</dbReference>
<dbReference type="GO" id="GO:0055085">
    <property type="term" value="P:transmembrane transport"/>
    <property type="evidence" value="ECO:0007669"/>
    <property type="project" value="InterPro"/>
</dbReference>
<dbReference type="STRING" id="1121266.SAMN02745883_01452"/>
<evidence type="ECO:0000256" key="4">
    <source>
        <dbReference type="ARBA" id="ARBA00023136"/>
    </source>
</evidence>